<dbReference type="PROSITE" id="PS00455">
    <property type="entry name" value="AMP_BINDING"/>
    <property type="match status" value="1"/>
</dbReference>
<dbReference type="InterPro" id="IPR045851">
    <property type="entry name" value="AMP-bd_C_sf"/>
</dbReference>
<dbReference type="Proteomes" id="UP001499924">
    <property type="component" value="Unassembled WGS sequence"/>
</dbReference>
<sequence length="505" mass="54387">MSLNLAVILRESARSHPQKPAVMIGGTSVSYAELDVLSDRFATGLLARGMQPGDAVGLQLPNVPQFVIAYFGILKAGCVVVPMNVLFKAGEAGYVLADAGARLLVTWAGAAEEAAKGAADAGITELFVLDTPGVPHVGVGRPFEQLLAAAPSGPPPLHQADPGDTAVIVYTAGTTGRPKGAELSHFQLFMNADTPGRLFGIRDDDVVLTVLPLFHVFGLSSILNLCVRFAATMTLVPRFEAGTVLETIARDRVTVFEGVPTMFIALLNHPDLDRFDVSSMRVGVSGGAPIPGEVIDEFERRFGIVILEGYGLSETASTTTFNVSAEERRIYSVGKPIYGVEVQIRDVQGQVLPPGREHVGELVVRGVNVMRGYHGHPEATAEAMAGGWFHTGDLGYVDEDGFFFVVDRQKDLIIRGGYNVYPREVEDVLYTHPAVAEAAVVGVPDDRLGQEVKAVVALRPGKQATEAELVEYVRERVASYKYPRSVEFRDHLPMNATGKILKREL</sequence>
<evidence type="ECO:0000259" key="2">
    <source>
        <dbReference type="Pfam" id="PF13193"/>
    </source>
</evidence>
<protein>
    <submittedName>
        <fullName evidence="3">Long-chain fatty acid--CoA ligase</fullName>
    </submittedName>
</protein>
<dbReference type="NCBIfam" id="NF004837">
    <property type="entry name" value="PRK06187.1"/>
    <property type="match status" value="1"/>
</dbReference>
<dbReference type="CDD" id="cd05936">
    <property type="entry name" value="FC-FACS_FadD_like"/>
    <property type="match status" value="1"/>
</dbReference>
<dbReference type="RefSeq" id="WP_344687805.1">
    <property type="nucleotide sequence ID" value="NZ_BAAAVV010000002.1"/>
</dbReference>
<dbReference type="InterPro" id="IPR020845">
    <property type="entry name" value="AMP-binding_CS"/>
</dbReference>
<dbReference type="InterPro" id="IPR042099">
    <property type="entry name" value="ANL_N_sf"/>
</dbReference>
<evidence type="ECO:0000313" key="3">
    <source>
        <dbReference type="EMBL" id="GAA3162236.1"/>
    </source>
</evidence>
<evidence type="ECO:0000259" key="1">
    <source>
        <dbReference type="Pfam" id="PF00501"/>
    </source>
</evidence>
<dbReference type="GO" id="GO:0016874">
    <property type="term" value="F:ligase activity"/>
    <property type="evidence" value="ECO:0007669"/>
    <property type="project" value="UniProtKB-KW"/>
</dbReference>
<accession>A0ABP6NYR2</accession>
<gene>
    <name evidence="3" type="ORF">GCM10010531_12480</name>
</gene>
<dbReference type="InterPro" id="IPR050237">
    <property type="entry name" value="ATP-dep_AMP-bd_enzyme"/>
</dbReference>
<dbReference type="Gene3D" id="3.40.50.12780">
    <property type="entry name" value="N-terminal domain of ligase-like"/>
    <property type="match status" value="1"/>
</dbReference>
<comment type="caution">
    <text evidence="3">The sequence shown here is derived from an EMBL/GenBank/DDBJ whole genome shotgun (WGS) entry which is preliminary data.</text>
</comment>
<feature type="domain" description="AMP-dependent synthetase/ligase" evidence="1">
    <location>
        <begin position="9"/>
        <end position="374"/>
    </location>
</feature>
<dbReference type="InterPro" id="IPR025110">
    <property type="entry name" value="AMP-bd_C"/>
</dbReference>
<dbReference type="EMBL" id="BAAAVV010000002">
    <property type="protein sequence ID" value="GAA3162236.1"/>
    <property type="molecule type" value="Genomic_DNA"/>
</dbReference>
<dbReference type="Gene3D" id="3.30.300.30">
    <property type="match status" value="1"/>
</dbReference>
<dbReference type="InterPro" id="IPR000873">
    <property type="entry name" value="AMP-dep_synth/lig_dom"/>
</dbReference>
<dbReference type="PANTHER" id="PTHR43767">
    <property type="entry name" value="LONG-CHAIN-FATTY-ACID--COA LIGASE"/>
    <property type="match status" value="1"/>
</dbReference>
<keyword evidence="4" id="KW-1185">Reference proteome</keyword>
<keyword evidence="3" id="KW-0436">Ligase</keyword>
<dbReference type="Pfam" id="PF13193">
    <property type="entry name" value="AMP-binding_C"/>
    <property type="match status" value="1"/>
</dbReference>
<feature type="domain" description="AMP-binding enzyme C-terminal" evidence="2">
    <location>
        <begin position="424"/>
        <end position="499"/>
    </location>
</feature>
<name>A0ABP6NYR2_9ACTN</name>
<organism evidence="3 4">
    <name type="scientific">Blastococcus jejuensis</name>
    <dbReference type="NCBI Taxonomy" id="351224"/>
    <lineage>
        <taxon>Bacteria</taxon>
        <taxon>Bacillati</taxon>
        <taxon>Actinomycetota</taxon>
        <taxon>Actinomycetes</taxon>
        <taxon>Geodermatophilales</taxon>
        <taxon>Geodermatophilaceae</taxon>
        <taxon>Blastococcus</taxon>
    </lineage>
</organism>
<proteinExistence type="predicted"/>
<reference evidence="4" key="1">
    <citation type="journal article" date="2019" name="Int. J. Syst. Evol. Microbiol.">
        <title>The Global Catalogue of Microorganisms (GCM) 10K type strain sequencing project: providing services to taxonomists for standard genome sequencing and annotation.</title>
        <authorList>
            <consortium name="The Broad Institute Genomics Platform"/>
            <consortium name="The Broad Institute Genome Sequencing Center for Infectious Disease"/>
            <person name="Wu L."/>
            <person name="Ma J."/>
        </authorList>
    </citation>
    <scope>NUCLEOTIDE SEQUENCE [LARGE SCALE GENOMIC DNA]</scope>
    <source>
        <strain evidence="4">JCM 15614</strain>
    </source>
</reference>
<evidence type="ECO:0000313" key="4">
    <source>
        <dbReference type="Proteomes" id="UP001499924"/>
    </source>
</evidence>
<dbReference type="SUPFAM" id="SSF56801">
    <property type="entry name" value="Acetyl-CoA synthetase-like"/>
    <property type="match status" value="1"/>
</dbReference>
<dbReference type="Pfam" id="PF00501">
    <property type="entry name" value="AMP-binding"/>
    <property type="match status" value="1"/>
</dbReference>
<dbReference type="PANTHER" id="PTHR43767:SF12">
    <property type="entry name" value="AMP-DEPENDENT SYNTHETASE AND LIGASE"/>
    <property type="match status" value="1"/>
</dbReference>